<name>A0A3M7DP33_HORWE</name>
<evidence type="ECO:0000256" key="1">
    <source>
        <dbReference type="SAM" id="SignalP"/>
    </source>
</evidence>
<feature type="signal peptide" evidence="1">
    <location>
        <begin position="1"/>
        <end position="18"/>
    </location>
</feature>
<reference evidence="2 3" key="1">
    <citation type="journal article" date="2018" name="BMC Genomics">
        <title>Genomic evidence for intraspecific hybridization in a clonal and extremely halotolerant yeast.</title>
        <authorList>
            <person name="Gostincar C."/>
            <person name="Stajich J.E."/>
            <person name="Zupancic J."/>
            <person name="Zalar P."/>
            <person name="Gunde-Cimerman N."/>
        </authorList>
    </citation>
    <scope>NUCLEOTIDE SEQUENCE [LARGE SCALE GENOMIC DNA]</scope>
    <source>
        <strain evidence="2 3">EXF-2682</strain>
    </source>
</reference>
<comment type="caution">
    <text evidence="2">The sequence shown here is derived from an EMBL/GenBank/DDBJ whole genome shotgun (WGS) entry which is preliminary data.</text>
</comment>
<dbReference type="EMBL" id="QWIP01000337">
    <property type="protein sequence ID" value="RMY65817.1"/>
    <property type="molecule type" value="Genomic_DNA"/>
</dbReference>
<feature type="chain" id="PRO_5018150360" evidence="1">
    <location>
        <begin position="19"/>
        <end position="209"/>
    </location>
</feature>
<accession>A0A3M7DP33</accession>
<evidence type="ECO:0000313" key="2">
    <source>
        <dbReference type="EMBL" id="RMY65817.1"/>
    </source>
</evidence>
<keyword evidence="1" id="KW-0732">Signal</keyword>
<organism evidence="2 3">
    <name type="scientific">Hortaea werneckii</name>
    <name type="common">Black yeast</name>
    <name type="synonym">Cladosporium werneckii</name>
    <dbReference type="NCBI Taxonomy" id="91943"/>
    <lineage>
        <taxon>Eukaryota</taxon>
        <taxon>Fungi</taxon>
        <taxon>Dikarya</taxon>
        <taxon>Ascomycota</taxon>
        <taxon>Pezizomycotina</taxon>
        <taxon>Dothideomycetes</taxon>
        <taxon>Dothideomycetidae</taxon>
        <taxon>Mycosphaerellales</taxon>
        <taxon>Teratosphaeriaceae</taxon>
        <taxon>Hortaea</taxon>
    </lineage>
</organism>
<protein>
    <submittedName>
        <fullName evidence="2">Uncharacterized protein</fullName>
    </submittedName>
</protein>
<dbReference type="Proteomes" id="UP000269276">
    <property type="component" value="Unassembled WGS sequence"/>
</dbReference>
<dbReference type="AlphaFoldDB" id="A0A3M7DP33"/>
<dbReference type="OrthoDB" id="5426294at2759"/>
<dbReference type="VEuPathDB" id="FungiDB:BTJ68_09080"/>
<evidence type="ECO:0000313" key="3">
    <source>
        <dbReference type="Proteomes" id="UP000269276"/>
    </source>
</evidence>
<gene>
    <name evidence="2" type="ORF">D0863_08861</name>
</gene>
<proteinExistence type="predicted"/>
<sequence>MKYTAIVAATGLAALATAQESGYTYNENNSTFTCSVPNGAFCAGENTNIIIRCTDGVGQPGNCNDNLAGYPPLGVQPALCVSCGLGQGIAACSKDGTVYGASGAGFGNITFPTNSSEAACSNAASNGGSSGSGTTSMAPYMNGTSTAGSGSGAMGTAAPSGGYGTGSGSGSSGNNTSGTTTPYTGGVSGLQATGTFAGLGALLVAMGLM</sequence>